<evidence type="ECO:0000256" key="1">
    <source>
        <dbReference type="SAM" id="MobiDB-lite"/>
    </source>
</evidence>
<reference evidence="3" key="1">
    <citation type="journal article" date="2011" name="Nature">
        <title>Genome sequence and analysis of the tuber crop potato.</title>
        <authorList>
            <consortium name="The Potato Genome Sequencing Consortium"/>
        </authorList>
    </citation>
    <scope>NUCLEOTIDE SEQUENCE [LARGE SCALE GENOMIC DNA]</scope>
    <source>
        <strain evidence="3">cv. DM1-3 516 R44</strain>
    </source>
</reference>
<dbReference type="Proteomes" id="UP000011115">
    <property type="component" value="Unassembled WGS sequence"/>
</dbReference>
<feature type="region of interest" description="Disordered" evidence="1">
    <location>
        <begin position="16"/>
        <end position="43"/>
    </location>
</feature>
<organism evidence="2 3">
    <name type="scientific">Solanum tuberosum</name>
    <name type="common">Potato</name>
    <dbReference type="NCBI Taxonomy" id="4113"/>
    <lineage>
        <taxon>Eukaryota</taxon>
        <taxon>Viridiplantae</taxon>
        <taxon>Streptophyta</taxon>
        <taxon>Embryophyta</taxon>
        <taxon>Tracheophyta</taxon>
        <taxon>Spermatophyta</taxon>
        <taxon>Magnoliopsida</taxon>
        <taxon>eudicotyledons</taxon>
        <taxon>Gunneridae</taxon>
        <taxon>Pentapetalae</taxon>
        <taxon>asterids</taxon>
        <taxon>lamiids</taxon>
        <taxon>Solanales</taxon>
        <taxon>Solanaceae</taxon>
        <taxon>Solanoideae</taxon>
        <taxon>Solaneae</taxon>
        <taxon>Solanum</taxon>
    </lineage>
</organism>
<dbReference type="HOGENOM" id="CLU_3243186_0_0_1"/>
<dbReference type="Gramene" id="PGSC0003DMT400086740">
    <property type="protein sequence ID" value="PGSC0003DMT400086740"/>
    <property type="gene ID" value="PGSC0003DMG400036311"/>
</dbReference>
<dbReference type="PaxDb" id="4113-PGSC0003DMT400086740"/>
<name>M1DCE3_SOLTU</name>
<reference evidence="2" key="2">
    <citation type="submission" date="2015-06" db="UniProtKB">
        <authorList>
            <consortium name="EnsemblPlants"/>
        </authorList>
    </citation>
    <scope>IDENTIFICATION</scope>
    <source>
        <strain evidence="2">DM1-3 516 R44</strain>
    </source>
</reference>
<evidence type="ECO:0000313" key="3">
    <source>
        <dbReference type="Proteomes" id="UP000011115"/>
    </source>
</evidence>
<sequence>MEQSVDVWKLLEKVQDGEQQVQPVRRRRDMARPKVAGGNRPPR</sequence>
<evidence type="ECO:0000313" key="2">
    <source>
        <dbReference type="EnsemblPlants" id="PGSC0003DMT400086740"/>
    </source>
</evidence>
<accession>M1DCE3</accession>
<proteinExistence type="predicted"/>
<dbReference type="InParanoid" id="M1DCE3"/>
<dbReference type="AlphaFoldDB" id="M1DCE3"/>
<keyword evidence="3" id="KW-1185">Reference proteome</keyword>
<dbReference type="EnsemblPlants" id="PGSC0003DMT400086740">
    <property type="protein sequence ID" value="PGSC0003DMT400086740"/>
    <property type="gene ID" value="PGSC0003DMG400036311"/>
</dbReference>
<protein>
    <submittedName>
        <fullName evidence="2">Uncharacterized protein</fullName>
    </submittedName>
</protein>